<gene>
    <name evidence="2" type="ORF">HDA36_000825</name>
</gene>
<organism evidence="2 3">
    <name type="scientific">Nocardiopsis composta</name>
    <dbReference type="NCBI Taxonomy" id="157465"/>
    <lineage>
        <taxon>Bacteria</taxon>
        <taxon>Bacillati</taxon>
        <taxon>Actinomycetota</taxon>
        <taxon>Actinomycetes</taxon>
        <taxon>Streptosporangiales</taxon>
        <taxon>Nocardiopsidaceae</taxon>
        <taxon>Nocardiopsis</taxon>
    </lineage>
</organism>
<feature type="compositionally biased region" description="Basic and acidic residues" evidence="1">
    <location>
        <begin position="1"/>
        <end position="12"/>
    </location>
</feature>
<accession>A0A7W8QI18</accession>
<evidence type="ECO:0000256" key="1">
    <source>
        <dbReference type="SAM" id="MobiDB-lite"/>
    </source>
</evidence>
<comment type="caution">
    <text evidence="2">The sequence shown here is derived from an EMBL/GenBank/DDBJ whole genome shotgun (WGS) entry which is preliminary data.</text>
</comment>
<evidence type="ECO:0000313" key="3">
    <source>
        <dbReference type="Proteomes" id="UP000572635"/>
    </source>
</evidence>
<keyword evidence="3" id="KW-1185">Reference proteome</keyword>
<dbReference type="Proteomes" id="UP000572635">
    <property type="component" value="Unassembled WGS sequence"/>
</dbReference>
<reference evidence="2 3" key="1">
    <citation type="submission" date="2020-08" db="EMBL/GenBank/DDBJ databases">
        <title>Sequencing the genomes of 1000 actinobacteria strains.</title>
        <authorList>
            <person name="Klenk H.-P."/>
        </authorList>
    </citation>
    <scope>NUCLEOTIDE SEQUENCE [LARGE SCALE GENOMIC DNA]</scope>
    <source>
        <strain evidence="2 3">DSM 44551</strain>
    </source>
</reference>
<dbReference type="RefSeq" id="WP_184388834.1">
    <property type="nucleotide sequence ID" value="NZ_BAAAJD010000199.1"/>
</dbReference>
<evidence type="ECO:0000313" key="2">
    <source>
        <dbReference type="EMBL" id="MBB5430741.1"/>
    </source>
</evidence>
<sequence>MHAPPTDRRPDRPAAGPFEINAGDRATWNPRRHVLALVHHATAGSRLDDVLPLVEEDPRIQVLYTCPPGSVFADTGAEYVRRLGARTVPWSEVPKHRFDLAVAASLGMLASVAAPILEVGHGTGPGKLLPRIGGHGAPLRRPAAGAAPGGLTAYGRLLPTVIGVPHERHRALLSASVPEAAEAVRVVGDPCHDRLLAGLAARDRYRRALGAGPGDLLVLLTSTGGRHSLLGRRPDLPALVAAEARAAGGPVQVRTAAVTHPGVFGWHGRHQVRAWLRGAERHGMRLIPPEQGWQAALVAADAVIGDHGSVTYYAAALGRPVLLAAFDEGEVLPGSHIDLLGRAAPGLDPGAPVLPQVRAAVDGHAPARSEWFAAQLNSAPGQAARRLRSTMYEMLGLEEPGGPAVLAPPPPPRPWALPDAGELR</sequence>
<feature type="compositionally biased region" description="Pro residues" evidence="1">
    <location>
        <begin position="406"/>
        <end position="415"/>
    </location>
</feature>
<feature type="region of interest" description="Disordered" evidence="1">
    <location>
        <begin position="398"/>
        <end position="424"/>
    </location>
</feature>
<name>A0A7W8QI18_9ACTN</name>
<dbReference type="EMBL" id="JACHDB010000001">
    <property type="protein sequence ID" value="MBB5430741.1"/>
    <property type="molecule type" value="Genomic_DNA"/>
</dbReference>
<proteinExistence type="predicted"/>
<dbReference type="AlphaFoldDB" id="A0A7W8QI18"/>
<feature type="region of interest" description="Disordered" evidence="1">
    <location>
        <begin position="1"/>
        <end position="22"/>
    </location>
</feature>
<dbReference type="SUPFAM" id="SSF53756">
    <property type="entry name" value="UDP-Glycosyltransferase/glycogen phosphorylase"/>
    <property type="match status" value="1"/>
</dbReference>
<protein>
    <submittedName>
        <fullName evidence="2">Uncharacterized protein</fullName>
    </submittedName>
</protein>